<gene>
    <name evidence="3" type="ORF">ABVK25_010211</name>
</gene>
<feature type="compositionally biased region" description="Pro residues" evidence="1">
    <location>
        <begin position="85"/>
        <end position="95"/>
    </location>
</feature>
<name>A0ABR4AVD3_9LECA</name>
<feature type="compositionally biased region" description="Pro residues" evidence="1">
    <location>
        <begin position="67"/>
        <end position="77"/>
    </location>
</feature>
<proteinExistence type="predicted"/>
<feature type="signal peptide" evidence="2">
    <location>
        <begin position="1"/>
        <end position="21"/>
    </location>
</feature>
<comment type="caution">
    <text evidence="3">The sequence shown here is derived from an EMBL/GenBank/DDBJ whole genome shotgun (WGS) entry which is preliminary data.</text>
</comment>
<organism evidence="3 4">
    <name type="scientific">Lepraria finkii</name>
    <dbReference type="NCBI Taxonomy" id="1340010"/>
    <lineage>
        <taxon>Eukaryota</taxon>
        <taxon>Fungi</taxon>
        <taxon>Dikarya</taxon>
        <taxon>Ascomycota</taxon>
        <taxon>Pezizomycotina</taxon>
        <taxon>Lecanoromycetes</taxon>
        <taxon>OSLEUM clade</taxon>
        <taxon>Lecanoromycetidae</taxon>
        <taxon>Lecanorales</taxon>
        <taxon>Lecanorineae</taxon>
        <taxon>Stereocaulaceae</taxon>
        <taxon>Lepraria</taxon>
    </lineage>
</organism>
<feature type="region of interest" description="Disordered" evidence="1">
    <location>
        <begin position="63"/>
        <end position="109"/>
    </location>
</feature>
<feature type="chain" id="PRO_5045752757" evidence="2">
    <location>
        <begin position="22"/>
        <end position="109"/>
    </location>
</feature>
<evidence type="ECO:0000313" key="4">
    <source>
        <dbReference type="Proteomes" id="UP001590951"/>
    </source>
</evidence>
<keyword evidence="2" id="KW-0732">Signal</keyword>
<dbReference type="Proteomes" id="UP001590951">
    <property type="component" value="Unassembled WGS sequence"/>
</dbReference>
<sequence>MRITNIPIFLLPFLATTQVLAQTPFAKPRPIPRAIDAVLIEPRPSLDSPSPTPTPFLQHLDLRQVAAPPPQHQPMPKPTQQQTHNPPPLPKPPLLQPRRHRPQLPQWQA</sequence>
<protein>
    <submittedName>
        <fullName evidence="3">Uncharacterized protein</fullName>
    </submittedName>
</protein>
<evidence type="ECO:0000256" key="2">
    <source>
        <dbReference type="SAM" id="SignalP"/>
    </source>
</evidence>
<dbReference type="EMBL" id="JBHFEH010000062">
    <property type="protein sequence ID" value="KAL2049524.1"/>
    <property type="molecule type" value="Genomic_DNA"/>
</dbReference>
<accession>A0ABR4AVD3</accession>
<evidence type="ECO:0000256" key="1">
    <source>
        <dbReference type="SAM" id="MobiDB-lite"/>
    </source>
</evidence>
<reference evidence="3 4" key="1">
    <citation type="submission" date="2024-09" db="EMBL/GenBank/DDBJ databases">
        <title>Rethinking Asexuality: The Enigmatic Case of Functional Sexual Genes in Lepraria (Stereocaulaceae).</title>
        <authorList>
            <person name="Doellman M."/>
            <person name="Sun Y."/>
            <person name="Barcenas-Pena A."/>
            <person name="Lumbsch H.T."/>
            <person name="Grewe F."/>
        </authorList>
    </citation>
    <scope>NUCLEOTIDE SEQUENCE [LARGE SCALE GENOMIC DNA]</scope>
    <source>
        <strain evidence="3 4">Grewe 0041</strain>
    </source>
</reference>
<keyword evidence="4" id="KW-1185">Reference proteome</keyword>
<evidence type="ECO:0000313" key="3">
    <source>
        <dbReference type="EMBL" id="KAL2049524.1"/>
    </source>
</evidence>